<feature type="transmembrane region" description="Helical" evidence="5">
    <location>
        <begin position="95"/>
        <end position="113"/>
    </location>
</feature>
<dbReference type="InterPro" id="IPR051533">
    <property type="entry name" value="WaaL-like"/>
</dbReference>
<dbReference type="GO" id="GO:0016020">
    <property type="term" value="C:membrane"/>
    <property type="evidence" value="ECO:0007669"/>
    <property type="project" value="UniProtKB-SubCell"/>
</dbReference>
<feature type="transmembrane region" description="Helical" evidence="5">
    <location>
        <begin position="401"/>
        <end position="418"/>
    </location>
</feature>
<dbReference type="InterPro" id="IPR007016">
    <property type="entry name" value="O-antigen_ligase-rel_domated"/>
</dbReference>
<dbReference type="EMBL" id="LAZR01000121">
    <property type="protein sequence ID" value="KKN89258.1"/>
    <property type="molecule type" value="Genomic_DNA"/>
</dbReference>
<name>A0A0F9XBX9_9ZZZZ</name>
<feature type="transmembrane region" description="Helical" evidence="5">
    <location>
        <begin position="312"/>
        <end position="332"/>
    </location>
</feature>
<accession>A0A0F9XBX9</accession>
<feature type="transmembrane region" description="Helical" evidence="5">
    <location>
        <begin position="120"/>
        <end position="144"/>
    </location>
</feature>
<dbReference type="PANTHER" id="PTHR37422">
    <property type="entry name" value="TEICHURONIC ACID BIOSYNTHESIS PROTEIN TUAE"/>
    <property type="match status" value="1"/>
</dbReference>
<comment type="caution">
    <text evidence="7">The sequence shown here is derived from an EMBL/GenBank/DDBJ whole genome shotgun (WGS) entry which is preliminary data.</text>
</comment>
<dbReference type="PANTHER" id="PTHR37422:SF13">
    <property type="entry name" value="LIPOPOLYSACCHARIDE BIOSYNTHESIS PROTEIN PA4999-RELATED"/>
    <property type="match status" value="1"/>
</dbReference>
<feature type="transmembrane region" description="Helical" evidence="5">
    <location>
        <begin position="37"/>
        <end position="58"/>
    </location>
</feature>
<evidence type="ECO:0000256" key="4">
    <source>
        <dbReference type="ARBA" id="ARBA00023136"/>
    </source>
</evidence>
<protein>
    <recommendedName>
        <fullName evidence="6">O-antigen ligase-related domain-containing protein</fullName>
    </recommendedName>
</protein>
<evidence type="ECO:0000256" key="2">
    <source>
        <dbReference type="ARBA" id="ARBA00022692"/>
    </source>
</evidence>
<feature type="transmembrane region" description="Helical" evidence="5">
    <location>
        <begin position="232"/>
        <end position="249"/>
    </location>
</feature>
<evidence type="ECO:0000313" key="7">
    <source>
        <dbReference type="EMBL" id="KKN89258.1"/>
    </source>
</evidence>
<evidence type="ECO:0000256" key="5">
    <source>
        <dbReference type="SAM" id="Phobius"/>
    </source>
</evidence>
<feature type="transmembrane region" description="Helical" evidence="5">
    <location>
        <begin position="344"/>
        <end position="364"/>
    </location>
</feature>
<evidence type="ECO:0000259" key="6">
    <source>
        <dbReference type="Pfam" id="PF04932"/>
    </source>
</evidence>
<evidence type="ECO:0000256" key="1">
    <source>
        <dbReference type="ARBA" id="ARBA00004141"/>
    </source>
</evidence>
<evidence type="ECO:0000256" key="3">
    <source>
        <dbReference type="ARBA" id="ARBA00022989"/>
    </source>
</evidence>
<gene>
    <name evidence="7" type="ORF">LCGC14_0240740</name>
</gene>
<keyword evidence="4 5" id="KW-0472">Membrane</keyword>
<sequence>MNIVNIIKPSLICLFFLCTLIPLIPIFSYDYHNHQRIIQIALLLSMSLIALTSFLGNIEPTFKLALNKKNGILFSVFIFFGSLSALMSMEQGFSLLYTFHISLLILTMCYVSTINDKRSILFIIYALFIAHTSLILICLLNIIFTLSEQQPLNPYIIYSGFINIRFFNQVQVFILPFLVLLLKFKSIQRIVFIILFLNLLLIFIGQARGALLSFLAFSIFALALKTTLKKQVLLGLACFILSCIAFYALDSLNKGGAEILRTSSSGRIDLWFNTLSSLSLKHLFIGNGPGVFEMSLGSSAPFSHPHNSLIEILNEWGLIAFICILTAVFTIFKKAITHLKKHKKDIITESLFYSFAIGITYSLFSGVHVMPVSQTLLFIMWGLLLGRINKKRDQSNSINKYLKALVATLFIFAWYLYLQKAISIYNNIDPDKGYIYGPRFWSVGQRF</sequence>
<reference evidence="7" key="1">
    <citation type="journal article" date="2015" name="Nature">
        <title>Complex archaea that bridge the gap between prokaryotes and eukaryotes.</title>
        <authorList>
            <person name="Spang A."/>
            <person name="Saw J.H."/>
            <person name="Jorgensen S.L."/>
            <person name="Zaremba-Niedzwiedzka K."/>
            <person name="Martijn J."/>
            <person name="Lind A.E."/>
            <person name="van Eijk R."/>
            <person name="Schleper C."/>
            <person name="Guy L."/>
            <person name="Ettema T.J."/>
        </authorList>
    </citation>
    <scope>NUCLEOTIDE SEQUENCE</scope>
</reference>
<proteinExistence type="predicted"/>
<organism evidence="7">
    <name type="scientific">marine sediment metagenome</name>
    <dbReference type="NCBI Taxonomy" id="412755"/>
    <lineage>
        <taxon>unclassified sequences</taxon>
        <taxon>metagenomes</taxon>
        <taxon>ecological metagenomes</taxon>
    </lineage>
</organism>
<keyword evidence="3 5" id="KW-1133">Transmembrane helix</keyword>
<keyword evidence="2 5" id="KW-0812">Transmembrane</keyword>
<feature type="domain" description="O-antigen ligase-related" evidence="6">
    <location>
        <begin position="194"/>
        <end position="325"/>
    </location>
</feature>
<comment type="subcellular location">
    <subcellularLocation>
        <location evidence="1">Membrane</location>
        <topology evidence="1">Multi-pass membrane protein</topology>
    </subcellularLocation>
</comment>
<feature type="transmembrane region" description="Helical" evidence="5">
    <location>
        <begin position="156"/>
        <end position="182"/>
    </location>
</feature>
<feature type="transmembrane region" description="Helical" evidence="5">
    <location>
        <begin position="12"/>
        <end position="31"/>
    </location>
</feature>
<dbReference type="Pfam" id="PF04932">
    <property type="entry name" value="Wzy_C"/>
    <property type="match status" value="1"/>
</dbReference>
<dbReference type="AlphaFoldDB" id="A0A0F9XBX9"/>
<feature type="transmembrane region" description="Helical" evidence="5">
    <location>
        <begin position="194"/>
        <end position="220"/>
    </location>
</feature>
<feature type="transmembrane region" description="Helical" evidence="5">
    <location>
        <begin position="270"/>
        <end position="292"/>
    </location>
</feature>
<feature type="transmembrane region" description="Helical" evidence="5">
    <location>
        <begin position="70"/>
        <end position="89"/>
    </location>
</feature>